<dbReference type="RefSeq" id="WP_198574354.1">
    <property type="nucleotide sequence ID" value="NZ_JADWOX010000001.1"/>
</dbReference>
<name>A0ABS0SS33_9CAUL</name>
<proteinExistence type="predicted"/>
<keyword evidence="2" id="KW-1185">Reference proteome</keyword>
<organism evidence="1 2">
    <name type="scientific">Caulobacter hibisci</name>
    <dbReference type="NCBI Taxonomy" id="2035993"/>
    <lineage>
        <taxon>Bacteria</taxon>
        <taxon>Pseudomonadati</taxon>
        <taxon>Pseudomonadota</taxon>
        <taxon>Alphaproteobacteria</taxon>
        <taxon>Caulobacterales</taxon>
        <taxon>Caulobacteraceae</taxon>
        <taxon>Caulobacter</taxon>
    </lineage>
</organism>
<comment type="caution">
    <text evidence="1">The sequence shown here is derived from an EMBL/GenBank/DDBJ whole genome shotgun (WGS) entry which is preliminary data.</text>
</comment>
<accession>A0ABS0SS33</accession>
<protein>
    <submittedName>
        <fullName evidence="1">DUF2948 family protein</fullName>
    </submittedName>
</protein>
<dbReference type="Proteomes" id="UP000639859">
    <property type="component" value="Unassembled WGS sequence"/>
</dbReference>
<dbReference type="Pfam" id="PF11164">
    <property type="entry name" value="DUF2948"/>
    <property type="match status" value="1"/>
</dbReference>
<sequence length="145" mass="15388">MSAAPLRLLAHEPEDLPVISAALQDAVAKIGDIRWDAAARTLTLACNRFRWEVGGKKQGGERVRSALQLGDVVGVQARNLRRDAKQAVVELLSVTFEPGEEAPGGVILLTFAGGGDLRVTVDCVEAALADVSEPWATPRKPGHEG</sequence>
<gene>
    <name evidence="1" type="ORF">I4Q42_01815</name>
</gene>
<evidence type="ECO:0000313" key="1">
    <source>
        <dbReference type="EMBL" id="MBI1682399.1"/>
    </source>
</evidence>
<reference evidence="1 2" key="1">
    <citation type="submission" date="2020-11" db="EMBL/GenBank/DDBJ databases">
        <title>genome sequence of strain KACC 18849.</title>
        <authorList>
            <person name="Gao J."/>
            <person name="Zhang X."/>
        </authorList>
    </citation>
    <scope>NUCLEOTIDE SEQUENCE [LARGE SCALE GENOMIC DNA]</scope>
    <source>
        <strain evidence="1 2">KACC 18849</strain>
    </source>
</reference>
<dbReference type="EMBL" id="JADWOX010000001">
    <property type="protein sequence ID" value="MBI1682399.1"/>
    <property type="molecule type" value="Genomic_DNA"/>
</dbReference>
<dbReference type="InterPro" id="IPR021335">
    <property type="entry name" value="DUF2948"/>
</dbReference>
<evidence type="ECO:0000313" key="2">
    <source>
        <dbReference type="Proteomes" id="UP000639859"/>
    </source>
</evidence>